<protein>
    <recommendedName>
        <fullName evidence="5">Nucleoplasmin core domain-containing protein</fullName>
    </recommendedName>
</protein>
<dbReference type="AlphaFoldDB" id="A0A8C3RBQ3"/>
<dbReference type="GO" id="GO:0003682">
    <property type="term" value="F:chromatin binding"/>
    <property type="evidence" value="ECO:0007669"/>
    <property type="project" value="TreeGrafter"/>
</dbReference>
<proteinExistence type="inferred from homology"/>
<feature type="domain" description="Nucleoplasmin core" evidence="5">
    <location>
        <begin position="194"/>
        <end position="290"/>
    </location>
</feature>
<dbReference type="SUPFAM" id="SSF69203">
    <property type="entry name" value="Nucleoplasmin-like core domain"/>
    <property type="match status" value="1"/>
</dbReference>
<evidence type="ECO:0000259" key="5">
    <source>
        <dbReference type="Pfam" id="PF03066"/>
    </source>
</evidence>
<evidence type="ECO:0000256" key="4">
    <source>
        <dbReference type="SAM" id="MobiDB-lite"/>
    </source>
</evidence>
<dbReference type="InterPro" id="IPR024057">
    <property type="entry name" value="Nucleoplasmin_core_dom"/>
</dbReference>
<organism evidence="6 7">
    <name type="scientific">Cyanoderma ruficeps</name>
    <name type="common">rufous-capped babbler</name>
    <dbReference type="NCBI Taxonomy" id="181631"/>
    <lineage>
        <taxon>Eukaryota</taxon>
        <taxon>Metazoa</taxon>
        <taxon>Chordata</taxon>
        <taxon>Craniata</taxon>
        <taxon>Vertebrata</taxon>
        <taxon>Euteleostomi</taxon>
        <taxon>Archelosauria</taxon>
        <taxon>Archosauria</taxon>
        <taxon>Dinosauria</taxon>
        <taxon>Saurischia</taxon>
        <taxon>Theropoda</taxon>
        <taxon>Coelurosauria</taxon>
        <taxon>Aves</taxon>
        <taxon>Neognathae</taxon>
        <taxon>Neoaves</taxon>
        <taxon>Telluraves</taxon>
        <taxon>Australaves</taxon>
        <taxon>Passeriformes</taxon>
        <taxon>Sylvioidea</taxon>
        <taxon>Timaliidae</taxon>
        <taxon>Cyanoderma</taxon>
    </lineage>
</organism>
<name>A0A8C3RBQ3_9PASS</name>
<dbReference type="GO" id="GO:0006338">
    <property type="term" value="P:chromatin remodeling"/>
    <property type="evidence" value="ECO:0007669"/>
    <property type="project" value="TreeGrafter"/>
</dbReference>
<dbReference type="GO" id="GO:0003723">
    <property type="term" value="F:RNA binding"/>
    <property type="evidence" value="ECO:0007669"/>
    <property type="project" value="TreeGrafter"/>
</dbReference>
<dbReference type="InterPro" id="IPR004301">
    <property type="entry name" value="Nucleoplasmin"/>
</dbReference>
<keyword evidence="7" id="KW-1185">Reference proteome</keyword>
<dbReference type="Gene3D" id="2.60.120.340">
    <property type="entry name" value="Nucleoplasmin core domain"/>
    <property type="match status" value="1"/>
</dbReference>
<evidence type="ECO:0000256" key="1">
    <source>
        <dbReference type="ARBA" id="ARBA00004123"/>
    </source>
</evidence>
<dbReference type="GO" id="GO:0005730">
    <property type="term" value="C:nucleolus"/>
    <property type="evidence" value="ECO:0007669"/>
    <property type="project" value="TreeGrafter"/>
</dbReference>
<evidence type="ECO:0000313" key="7">
    <source>
        <dbReference type="Proteomes" id="UP000694396"/>
    </source>
</evidence>
<accession>A0A8C3RBQ3</accession>
<feature type="compositionally biased region" description="Basic residues" evidence="4">
    <location>
        <begin position="331"/>
        <end position="342"/>
    </location>
</feature>
<reference evidence="6" key="1">
    <citation type="submission" date="2025-08" db="UniProtKB">
        <authorList>
            <consortium name="Ensembl"/>
        </authorList>
    </citation>
    <scope>IDENTIFICATION</scope>
</reference>
<evidence type="ECO:0000256" key="3">
    <source>
        <dbReference type="ARBA" id="ARBA00023242"/>
    </source>
</evidence>
<keyword evidence="3" id="KW-0539">Nucleus</keyword>
<evidence type="ECO:0000313" key="6">
    <source>
        <dbReference type="Ensembl" id="ENSCRFP00000017854.1"/>
    </source>
</evidence>
<dbReference type="Proteomes" id="UP000694396">
    <property type="component" value="Unplaced"/>
</dbReference>
<dbReference type="GO" id="GO:0005737">
    <property type="term" value="C:cytoplasm"/>
    <property type="evidence" value="ECO:0007669"/>
    <property type="project" value="TreeGrafter"/>
</dbReference>
<sequence length="342" mass="36599">MEICWKVLETLGFGVLVSSNTHESQDGGFGALSLFFTFTFSFPLSRGVGDLSLLVSGGRPADTEPPSVGPQTQINSLSAFNWFCSMLKSLGGVGEAIFPPRSPAPRGPAGPRAGPGRFPGILRRSDRPPGLCHPPEAKPPCPCQTAPAAPCPGPCPSLGVSAGTPNTPNTAPRGVPHGRDPPPCDICVPRVPAGCELSGDRRSYTFRVAQDGHDEQQQLVLYTLCLGPEARDEFHTVELTTWDGDRRDWLPIATLKPSVLPTIVLNGMEVTPPVTFRLRTGSGPAYVSGMRVPMFELSSEEEDEEEEEEETPERPRRDSRAPQNGAAKGRGASRGRKAAPKN</sequence>
<dbReference type="PANTHER" id="PTHR22747:SF18">
    <property type="entry name" value="GEO09167P1-RELATED"/>
    <property type="match status" value="1"/>
</dbReference>
<reference evidence="6" key="2">
    <citation type="submission" date="2025-09" db="UniProtKB">
        <authorList>
            <consortium name="Ensembl"/>
        </authorList>
    </citation>
    <scope>IDENTIFICATION</scope>
</reference>
<dbReference type="PANTHER" id="PTHR22747">
    <property type="entry name" value="NUCLEOPLASMIN"/>
    <property type="match status" value="1"/>
</dbReference>
<feature type="region of interest" description="Disordered" evidence="4">
    <location>
        <begin position="297"/>
        <end position="342"/>
    </location>
</feature>
<dbReference type="Ensembl" id="ENSCRFT00000018465.1">
    <property type="protein sequence ID" value="ENSCRFP00000017854.1"/>
    <property type="gene ID" value="ENSCRFG00000013566.1"/>
</dbReference>
<dbReference type="GO" id="GO:0005654">
    <property type="term" value="C:nucleoplasm"/>
    <property type="evidence" value="ECO:0007669"/>
    <property type="project" value="TreeGrafter"/>
</dbReference>
<dbReference type="Pfam" id="PF03066">
    <property type="entry name" value="Nucleoplasmin"/>
    <property type="match status" value="1"/>
</dbReference>
<dbReference type="GO" id="GO:0042393">
    <property type="term" value="F:histone binding"/>
    <property type="evidence" value="ECO:0007669"/>
    <property type="project" value="TreeGrafter"/>
</dbReference>
<comment type="subcellular location">
    <subcellularLocation>
        <location evidence="1">Nucleus</location>
    </subcellularLocation>
</comment>
<evidence type="ECO:0000256" key="2">
    <source>
        <dbReference type="ARBA" id="ARBA00010744"/>
    </source>
</evidence>
<comment type="similarity">
    <text evidence="2">Belongs to the nucleoplasmin family.</text>
</comment>
<feature type="compositionally biased region" description="Acidic residues" evidence="4">
    <location>
        <begin position="298"/>
        <end position="311"/>
    </location>
</feature>
<dbReference type="InterPro" id="IPR036824">
    <property type="entry name" value="Nucleoplasmin_core_dom_sf"/>
</dbReference>